<feature type="binding site" evidence="8">
    <location>
        <position position="280"/>
    </location>
    <ligand>
        <name>substrate</name>
    </ligand>
</feature>
<feature type="active site" evidence="7">
    <location>
        <position position="164"/>
    </location>
</feature>
<keyword evidence="5" id="KW-0573">Peptidoglycan synthesis</keyword>
<evidence type="ECO:0000256" key="5">
    <source>
        <dbReference type="ARBA" id="ARBA00022984"/>
    </source>
</evidence>
<keyword evidence="2" id="KW-0732">Signal</keyword>
<evidence type="ECO:0000259" key="10">
    <source>
        <dbReference type="Pfam" id="PF00768"/>
    </source>
</evidence>
<dbReference type="GO" id="GO:0009252">
    <property type="term" value="P:peptidoglycan biosynthetic process"/>
    <property type="evidence" value="ECO:0007669"/>
    <property type="project" value="UniProtKB-KW"/>
</dbReference>
<dbReference type="SUPFAM" id="SSF56601">
    <property type="entry name" value="beta-lactamase/transpeptidase-like"/>
    <property type="match status" value="1"/>
</dbReference>
<dbReference type="Pfam" id="PF00768">
    <property type="entry name" value="Peptidase_S11"/>
    <property type="match status" value="1"/>
</dbReference>
<dbReference type="GO" id="GO:0008360">
    <property type="term" value="P:regulation of cell shape"/>
    <property type="evidence" value="ECO:0007669"/>
    <property type="project" value="UniProtKB-KW"/>
</dbReference>
<dbReference type="GO" id="GO:0006508">
    <property type="term" value="P:proteolysis"/>
    <property type="evidence" value="ECO:0007669"/>
    <property type="project" value="InterPro"/>
</dbReference>
<proteinExistence type="inferred from homology"/>
<evidence type="ECO:0000256" key="8">
    <source>
        <dbReference type="PIRSR" id="PIRSR618044-2"/>
    </source>
</evidence>
<keyword evidence="6" id="KW-0961">Cell wall biogenesis/degradation</keyword>
<keyword evidence="11" id="KW-0645">Protease</keyword>
<evidence type="ECO:0000256" key="2">
    <source>
        <dbReference type="ARBA" id="ARBA00022729"/>
    </source>
</evidence>
<feature type="active site" description="Acyl-ester intermediate" evidence="7">
    <location>
        <position position="107"/>
    </location>
</feature>
<evidence type="ECO:0000313" key="11">
    <source>
        <dbReference type="EMBL" id="HJA70605.1"/>
    </source>
</evidence>
<gene>
    <name evidence="11" type="ORF">IAA07_03365</name>
</gene>
<dbReference type="Gene3D" id="3.40.710.10">
    <property type="entry name" value="DD-peptidase/beta-lactamase superfamily"/>
    <property type="match status" value="1"/>
</dbReference>
<evidence type="ECO:0000256" key="3">
    <source>
        <dbReference type="ARBA" id="ARBA00022801"/>
    </source>
</evidence>
<dbReference type="AlphaFoldDB" id="A0A9D2HFH4"/>
<dbReference type="PRINTS" id="PR00725">
    <property type="entry name" value="DADACBPTASE1"/>
</dbReference>
<dbReference type="InterPro" id="IPR001967">
    <property type="entry name" value="Peptidase_S11_N"/>
</dbReference>
<keyword evidence="11" id="KW-0121">Carboxypeptidase</keyword>
<evidence type="ECO:0000313" key="12">
    <source>
        <dbReference type="Proteomes" id="UP000823900"/>
    </source>
</evidence>
<dbReference type="EMBL" id="DWZA01000029">
    <property type="protein sequence ID" value="HJA70605.1"/>
    <property type="molecule type" value="Genomic_DNA"/>
</dbReference>
<dbReference type="PANTHER" id="PTHR21581">
    <property type="entry name" value="D-ALANYL-D-ALANINE CARBOXYPEPTIDASE"/>
    <property type="match status" value="1"/>
</dbReference>
<dbReference type="Proteomes" id="UP000823900">
    <property type="component" value="Unassembled WGS sequence"/>
</dbReference>
<reference evidence="11" key="1">
    <citation type="journal article" date="2021" name="PeerJ">
        <title>Extensive microbial diversity within the chicken gut microbiome revealed by metagenomics and culture.</title>
        <authorList>
            <person name="Gilroy R."/>
            <person name="Ravi A."/>
            <person name="Getino M."/>
            <person name="Pursley I."/>
            <person name="Horton D.L."/>
            <person name="Alikhan N.F."/>
            <person name="Baker D."/>
            <person name="Gharbi K."/>
            <person name="Hall N."/>
            <person name="Watson M."/>
            <person name="Adriaenssens E.M."/>
            <person name="Foster-Nyarko E."/>
            <person name="Jarju S."/>
            <person name="Secka A."/>
            <person name="Antonio M."/>
            <person name="Oren A."/>
            <person name="Chaudhuri R.R."/>
            <person name="La Ragione R."/>
            <person name="Hildebrand F."/>
            <person name="Pallen M.J."/>
        </authorList>
    </citation>
    <scope>NUCLEOTIDE SEQUENCE</scope>
    <source>
        <strain evidence="11">CHK178-16964</strain>
    </source>
</reference>
<dbReference type="InterPro" id="IPR018044">
    <property type="entry name" value="Peptidase_S11"/>
</dbReference>
<keyword evidence="4" id="KW-0133">Cell shape</keyword>
<keyword evidence="3" id="KW-0378">Hydrolase</keyword>
<evidence type="ECO:0000256" key="6">
    <source>
        <dbReference type="ARBA" id="ARBA00023316"/>
    </source>
</evidence>
<feature type="domain" description="Peptidase S11 D-alanyl-D-alanine carboxypeptidase A N-terminal" evidence="10">
    <location>
        <begin position="74"/>
        <end position="311"/>
    </location>
</feature>
<comment type="similarity">
    <text evidence="1 9">Belongs to the peptidase S11 family.</text>
</comment>
<comment type="caution">
    <text evidence="11">The sequence shown here is derived from an EMBL/GenBank/DDBJ whole genome shotgun (WGS) entry which is preliminary data.</text>
</comment>
<evidence type="ECO:0000256" key="4">
    <source>
        <dbReference type="ARBA" id="ARBA00022960"/>
    </source>
</evidence>
<accession>A0A9D2HFH4</accession>
<dbReference type="PANTHER" id="PTHR21581:SF33">
    <property type="entry name" value="D-ALANYL-D-ALANINE CARBOXYPEPTIDASE DACB"/>
    <property type="match status" value="1"/>
</dbReference>
<evidence type="ECO:0000256" key="7">
    <source>
        <dbReference type="PIRSR" id="PIRSR618044-1"/>
    </source>
</evidence>
<reference evidence="11" key="2">
    <citation type="submission" date="2021-04" db="EMBL/GenBank/DDBJ databases">
        <authorList>
            <person name="Gilroy R."/>
        </authorList>
    </citation>
    <scope>NUCLEOTIDE SEQUENCE</scope>
    <source>
        <strain evidence="11">CHK178-16964</strain>
    </source>
</reference>
<evidence type="ECO:0000256" key="9">
    <source>
        <dbReference type="RuleBase" id="RU004016"/>
    </source>
</evidence>
<dbReference type="GO" id="GO:0071555">
    <property type="term" value="P:cell wall organization"/>
    <property type="evidence" value="ECO:0007669"/>
    <property type="project" value="UniProtKB-KW"/>
</dbReference>
<feature type="active site" description="Proton acceptor" evidence="7">
    <location>
        <position position="110"/>
    </location>
</feature>
<protein>
    <submittedName>
        <fullName evidence="11">D-alanyl-D-alanine carboxypeptidase</fullName>
    </submittedName>
</protein>
<sequence>MAGSVQMTARRREKTALGGIILAAAILASGCGGADLERPYSFEGRSLYPEAQEESRAAAFAEELCVIPDESVYQDEAVTSEAAALFSLDSRETLFSKNSFERLYPASITKVMTALVALKYGDLSDVVTVTDDAVITEQGASLCNIRPGDQLTLEQLLYGLMLPSGNDAGAAIAVHMAGSIEAFSAMMNEEALKIGATGTHFVNPHGLSDPDHYTTAYDLYLIFNEALKIPKFREVIGTTSYYAEYKSGSGETVSQTWKGGNWYMTGERQEPDGVSVFGGKTGTTNAAGYCLIMGSRDDSDNEYISVVLKADSRPGLYDNMTNLIHKIVD</sequence>
<name>A0A9D2HFH4_9FIRM</name>
<dbReference type="InterPro" id="IPR012338">
    <property type="entry name" value="Beta-lactam/transpept-like"/>
</dbReference>
<evidence type="ECO:0000256" key="1">
    <source>
        <dbReference type="ARBA" id="ARBA00007164"/>
    </source>
</evidence>
<dbReference type="GO" id="GO:0009002">
    <property type="term" value="F:serine-type D-Ala-D-Ala carboxypeptidase activity"/>
    <property type="evidence" value="ECO:0007669"/>
    <property type="project" value="InterPro"/>
</dbReference>
<organism evidence="11 12">
    <name type="scientific">Candidatus Lachnoclostridium stercoravium</name>
    <dbReference type="NCBI Taxonomy" id="2838633"/>
    <lineage>
        <taxon>Bacteria</taxon>
        <taxon>Bacillati</taxon>
        <taxon>Bacillota</taxon>
        <taxon>Clostridia</taxon>
        <taxon>Lachnospirales</taxon>
        <taxon>Lachnospiraceae</taxon>
    </lineage>
</organism>